<organism evidence="8">
    <name type="scientific">Triatoma infestans</name>
    <name type="common">Assassin bug</name>
    <dbReference type="NCBI Taxonomy" id="30076"/>
    <lineage>
        <taxon>Eukaryota</taxon>
        <taxon>Metazoa</taxon>
        <taxon>Ecdysozoa</taxon>
        <taxon>Arthropoda</taxon>
        <taxon>Hexapoda</taxon>
        <taxon>Insecta</taxon>
        <taxon>Pterygota</taxon>
        <taxon>Neoptera</taxon>
        <taxon>Paraneoptera</taxon>
        <taxon>Hemiptera</taxon>
        <taxon>Heteroptera</taxon>
        <taxon>Panheteroptera</taxon>
        <taxon>Cimicomorpha</taxon>
        <taxon>Reduviidae</taxon>
        <taxon>Triatominae</taxon>
        <taxon>Triatoma</taxon>
    </lineage>
</organism>
<reference evidence="8" key="1">
    <citation type="submission" date="2016-04" db="EMBL/GenBank/DDBJ databases">
        <authorList>
            <person name="Calderon-Fernandez G.M.Sr."/>
        </authorList>
    </citation>
    <scope>NUCLEOTIDE SEQUENCE</scope>
    <source>
        <strain evidence="8">Int1</strain>
        <tissue evidence="8">Integument</tissue>
    </source>
</reference>
<feature type="repeat" description="Solcar" evidence="5">
    <location>
        <begin position="1"/>
        <end position="53"/>
    </location>
</feature>
<accession>A0A170X9F1</accession>
<evidence type="ECO:0000256" key="1">
    <source>
        <dbReference type="ARBA" id="ARBA00004141"/>
    </source>
</evidence>
<dbReference type="SUPFAM" id="SSF103506">
    <property type="entry name" value="Mitochondrial carrier"/>
    <property type="match status" value="1"/>
</dbReference>
<protein>
    <submittedName>
        <fullName evidence="8">Adp/atp transporter on adenylate translocase</fullName>
    </submittedName>
</protein>
<dbReference type="GO" id="GO:0016020">
    <property type="term" value="C:membrane"/>
    <property type="evidence" value="ECO:0007669"/>
    <property type="project" value="UniProtKB-SubCell"/>
</dbReference>
<dbReference type="AlphaFoldDB" id="A0A170X9F1"/>
<evidence type="ECO:0000256" key="6">
    <source>
        <dbReference type="RuleBase" id="RU000488"/>
    </source>
</evidence>
<dbReference type="InterPro" id="IPR023395">
    <property type="entry name" value="MCP_dom_sf"/>
</dbReference>
<comment type="similarity">
    <text evidence="2 6">Belongs to the mitochondrial carrier (TC 2.A.29) family.</text>
</comment>
<dbReference type="InterPro" id="IPR018108">
    <property type="entry name" value="MCP_transmembrane"/>
</dbReference>
<comment type="subcellular location">
    <subcellularLocation>
        <location evidence="1">Membrane</location>
        <topology evidence="1">Multi-pass membrane protein</topology>
    </subcellularLocation>
</comment>
<proteinExistence type="inferred from homology"/>
<dbReference type="EMBL" id="GEMB01004661">
    <property type="protein sequence ID" value="JAR98627.1"/>
    <property type="molecule type" value="Transcribed_RNA"/>
</dbReference>
<name>A0A170X9F1_TRIIF</name>
<evidence type="ECO:0000313" key="8">
    <source>
        <dbReference type="EMBL" id="JAR98627.1"/>
    </source>
</evidence>
<evidence type="ECO:0000256" key="2">
    <source>
        <dbReference type="ARBA" id="ARBA00006375"/>
    </source>
</evidence>
<evidence type="ECO:0000256" key="7">
    <source>
        <dbReference type="SAM" id="Phobius"/>
    </source>
</evidence>
<sequence>MFRPRYSTVYGCLANIYRKEGIRGLFRGFLISQATVIVNRALFFGLYDLFKFGQLTNF</sequence>
<keyword evidence="7" id="KW-1133">Transmembrane helix</keyword>
<evidence type="ECO:0000256" key="5">
    <source>
        <dbReference type="PROSITE-ProRule" id="PRU00282"/>
    </source>
</evidence>
<evidence type="ECO:0000256" key="3">
    <source>
        <dbReference type="ARBA" id="ARBA00022692"/>
    </source>
</evidence>
<dbReference type="Pfam" id="PF00153">
    <property type="entry name" value="Mito_carr"/>
    <property type="match status" value="1"/>
</dbReference>
<keyword evidence="4 5" id="KW-0472">Membrane</keyword>
<dbReference type="Gene3D" id="1.50.40.10">
    <property type="entry name" value="Mitochondrial carrier domain"/>
    <property type="match status" value="1"/>
</dbReference>
<evidence type="ECO:0000256" key="4">
    <source>
        <dbReference type="ARBA" id="ARBA00023136"/>
    </source>
</evidence>
<dbReference type="PROSITE" id="PS50920">
    <property type="entry name" value="SOLCAR"/>
    <property type="match status" value="1"/>
</dbReference>
<keyword evidence="6" id="KW-0813">Transport</keyword>
<keyword evidence="3 5" id="KW-0812">Transmembrane</keyword>
<reference evidence="8" key="2">
    <citation type="journal article" date="2017" name="J. Med. Entomol.">
        <title>Transcriptome Analysis of the Triatoma infestans (Hemiptera: Reduviidae) Integument.</title>
        <authorList>
            <person name="Calderon-Fernandez G.M."/>
            <person name="Moriconi D.E."/>
            <person name="Dulbecco A.B."/>
            <person name="Juarez M.P."/>
        </authorList>
    </citation>
    <scope>NUCLEOTIDE SEQUENCE</scope>
    <source>
        <strain evidence="8">Int1</strain>
        <tissue evidence="8">Integument</tissue>
    </source>
</reference>
<feature type="transmembrane region" description="Helical" evidence="7">
    <location>
        <begin position="25"/>
        <end position="47"/>
    </location>
</feature>